<feature type="region of interest" description="Disordered" evidence="1">
    <location>
        <begin position="170"/>
        <end position="215"/>
    </location>
</feature>
<reference evidence="3" key="2">
    <citation type="submission" date="2020-05" db="UniProtKB">
        <authorList>
            <consortium name="EnsemblMetazoa"/>
        </authorList>
    </citation>
    <scope>IDENTIFICATION</scope>
    <source>
        <strain evidence="3">WRAIR2</strain>
    </source>
</reference>
<feature type="compositionally biased region" description="Polar residues" evidence="1">
    <location>
        <begin position="122"/>
        <end position="135"/>
    </location>
</feature>
<feature type="compositionally biased region" description="Basic residues" evidence="1">
    <location>
        <begin position="175"/>
        <end position="186"/>
    </location>
</feature>
<dbReference type="EnsemblMetazoa" id="ADIR005886-RA">
    <property type="protein sequence ID" value="ADIR005886-PA"/>
    <property type="gene ID" value="ADIR005886"/>
</dbReference>
<accession>A0A182NE22</accession>
<feature type="compositionally biased region" description="Polar residues" evidence="1">
    <location>
        <begin position="144"/>
        <end position="157"/>
    </location>
</feature>
<evidence type="ECO:0000256" key="2">
    <source>
        <dbReference type="SAM" id="SignalP"/>
    </source>
</evidence>
<feature type="region of interest" description="Disordered" evidence="1">
    <location>
        <begin position="122"/>
        <end position="157"/>
    </location>
</feature>
<evidence type="ECO:0000313" key="3">
    <source>
        <dbReference type="EnsemblMetazoa" id="ADIR005886-PA"/>
    </source>
</evidence>
<proteinExistence type="predicted"/>
<keyword evidence="4" id="KW-1185">Reference proteome</keyword>
<organism evidence="3 4">
    <name type="scientific">Anopheles dirus</name>
    <dbReference type="NCBI Taxonomy" id="7168"/>
    <lineage>
        <taxon>Eukaryota</taxon>
        <taxon>Metazoa</taxon>
        <taxon>Ecdysozoa</taxon>
        <taxon>Arthropoda</taxon>
        <taxon>Hexapoda</taxon>
        <taxon>Insecta</taxon>
        <taxon>Pterygota</taxon>
        <taxon>Neoptera</taxon>
        <taxon>Endopterygota</taxon>
        <taxon>Diptera</taxon>
        <taxon>Nematocera</taxon>
        <taxon>Culicoidea</taxon>
        <taxon>Culicidae</taxon>
        <taxon>Anophelinae</taxon>
        <taxon>Anopheles</taxon>
    </lineage>
</organism>
<evidence type="ECO:0000313" key="4">
    <source>
        <dbReference type="Proteomes" id="UP000075884"/>
    </source>
</evidence>
<sequence>MASKCRFGTKIRISVALIVVTSLCLKQVKGSCLSYGHSCWGAHGKRAGPPGRTAPSDGPDTVQYKPQQLLGQSNPLPAALTATERWALVRVLPEKNAYYPLGKLMHSPPAAASLLFNEDLSSPGSDASRIATDSVNGPVRRLAETSNDSKTLTSTEQDLAIGDDRFLTADVSTNGRRRDHRHKKKPQSATPNHRYGGFDDSYEENASTDRMLPPNDDDMSRILLLNAVAAAAMSDSDATGAGTQFNRKLFSGINSIPQNT</sequence>
<feature type="chain" id="PRO_5008129839" evidence="2">
    <location>
        <begin position="31"/>
        <end position="260"/>
    </location>
</feature>
<name>A0A182NE22_9DIPT</name>
<protein>
    <submittedName>
        <fullName evidence="3">Uncharacterized protein</fullName>
    </submittedName>
</protein>
<dbReference type="AlphaFoldDB" id="A0A182NE22"/>
<dbReference type="VEuPathDB" id="VectorBase:ADIR005886"/>
<dbReference type="Proteomes" id="UP000075884">
    <property type="component" value="Unassembled WGS sequence"/>
</dbReference>
<feature type="signal peptide" evidence="2">
    <location>
        <begin position="1"/>
        <end position="30"/>
    </location>
</feature>
<reference evidence="4" key="1">
    <citation type="submission" date="2013-03" db="EMBL/GenBank/DDBJ databases">
        <title>The Genome Sequence of Anopheles dirus WRAIR2.</title>
        <authorList>
            <consortium name="The Broad Institute Genomics Platform"/>
            <person name="Neafsey D.E."/>
            <person name="Walton C."/>
            <person name="Walker B."/>
            <person name="Young S.K."/>
            <person name="Zeng Q."/>
            <person name="Gargeya S."/>
            <person name="Fitzgerald M."/>
            <person name="Haas B."/>
            <person name="Abouelleil A."/>
            <person name="Allen A.W."/>
            <person name="Alvarado L."/>
            <person name="Arachchi H.M."/>
            <person name="Berlin A.M."/>
            <person name="Chapman S.B."/>
            <person name="Gainer-Dewar J."/>
            <person name="Goldberg J."/>
            <person name="Griggs A."/>
            <person name="Gujja S."/>
            <person name="Hansen M."/>
            <person name="Howarth C."/>
            <person name="Imamovic A."/>
            <person name="Ireland A."/>
            <person name="Larimer J."/>
            <person name="McCowan C."/>
            <person name="Murphy C."/>
            <person name="Pearson M."/>
            <person name="Poon T.W."/>
            <person name="Priest M."/>
            <person name="Roberts A."/>
            <person name="Saif S."/>
            <person name="Shea T."/>
            <person name="Sisk P."/>
            <person name="Sykes S."/>
            <person name="Wortman J."/>
            <person name="Nusbaum C."/>
            <person name="Birren B."/>
        </authorList>
    </citation>
    <scope>NUCLEOTIDE SEQUENCE [LARGE SCALE GENOMIC DNA]</scope>
    <source>
        <strain evidence="4">WRAIR2</strain>
    </source>
</reference>
<keyword evidence="2" id="KW-0732">Signal</keyword>
<evidence type="ECO:0000256" key="1">
    <source>
        <dbReference type="SAM" id="MobiDB-lite"/>
    </source>
</evidence>